<dbReference type="GO" id="GO:0008083">
    <property type="term" value="F:growth factor activity"/>
    <property type="evidence" value="ECO:0007669"/>
    <property type="project" value="UniProtKB-KW"/>
</dbReference>
<dbReference type="Proteomes" id="UP000663852">
    <property type="component" value="Unassembled WGS sequence"/>
</dbReference>
<dbReference type="Pfam" id="PF00019">
    <property type="entry name" value="TGF_beta"/>
    <property type="match status" value="1"/>
</dbReference>
<comment type="subcellular location">
    <subcellularLocation>
        <location evidence="1">Secreted</location>
    </subcellularLocation>
</comment>
<comment type="similarity">
    <text evidence="2 8">Belongs to the TGF-beta family.</text>
</comment>
<keyword evidence="6" id="KW-1015">Disulfide bond</keyword>
<dbReference type="Proteomes" id="UP000663828">
    <property type="component" value="Unassembled WGS sequence"/>
</dbReference>
<dbReference type="PANTHER" id="PTHR11848">
    <property type="entry name" value="TGF-BETA FAMILY"/>
    <property type="match status" value="1"/>
</dbReference>
<keyword evidence="5 8" id="KW-0339">Growth factor</keyword>
<reference evidence="11" key="1">
    <citation type="submission" date="2021-02" db="EMBL/GenBank/DDBJ databases">
        <authorList>
            <person name="Nowell W R."/>
        </authorList>
    </citation>
    <scope>NUCLEOTIDE SEQUENCE</scope>
</reference>
<evidence type="ECO:0000256" key="5">
    <source>
        <dbReference type="ARBA" id="ARBA00023030"/>
    </source>
</evidence>
<dbReference type="PANTHER" id="PTHR11848:SF302">
    <property type="entry name" value="TGF-BETA FAMILY PROFILE DOMAIN-CONTAINING PROTEIN"/>
    <property type="match status" value="1"/>
</dbReference>
<evidence type="ECO:0000256" key="9">
    <source>
        <dbReference type="SAM" id="SignalP"/>
    </source>
</evidence>
<evidence type="ECO:0000256" key="3">
    <source>
        <dbReference type="ARBA" id="ARBA00022525"/>
    </source>
</evidence>
<dbReference type="AlphaFoldDB" id="A0A813PGY7"/>
<evidence type="ECO:0000313" key="11">
    <source>
        <dbReference type="EMBL" id="CAF0751001.1"/>
    </source>
</evidence>
<dbReference type="EMBL" id="CAJNOJ010000005">
    <property type="protein sequence ID" value="CAF0751001.1"/>
    <property type="molecule type" value="Genomic_DNA"/>
</dbReference>
<gene>
    <name evidence="11" type="ORF">EDS130_LOCUS2284</name>
    <name evidence="12" type="ORF">XAT740_LOCUS495</name>
</gene>
<keyword evidence="3" id="KW-0964">Secreted</keyword>
<evidence type="ECO:0000256" key="7">
    <source>
        <dbReference type="ARBA" id="ARBA00023180"/>
    </source>
</evidence>
<dbReference type="GO" id="GO:0005125">
    <property type="term" value="F:cytokine activity"/>
    <property type="evidence" value="ECO:0007669"/>
    <property type="project" value="TreeGrafter"/>
</dbReference>
<accession>A0A813PGY7</accession>
<evidence type="ECO:0000313" key="14">
    <source>
        <dbReference type="Proteomes" id="UP000663852"/>
    </source>
</evidence>
<dbReference type="GO" id="GO:0005615">
    <property type="term" value="C:extracellular space"/>
    <property type="evidence" value="ECO:0007669"/>
    <property type="project" value="TreeGrafter"/>
</dbReference>
<evidence type="ECO:0000256" key="1">
    <source>
        <dbReference type="ARBA" id="ARBA00004613"/>
    </source>
</evidence>
<evidence type="ECO:0000256" key="2">
    <source>
        <dbReference type="ARBA" id="ARBA00006656"/>
    </source>
</evidence>
<dbReference type="InterPro" id="IPR017948">
    <property type="entry name" value="TGFb_CS"/>
</dbReference>
<comment type="caution">
    <text evidence="11">The sequence shown here is derived from an EMBL/GenBank/DDBJ whole genome shotgun (WGS) entry which is preliminary data.</text>
</comment>
<keyword evidence="7" id="KW-0325">Glycoprotein</keyword>
<name>A0A813PGY7_ADIRI</name>
<feature type="chain" id="PRO_5035597135" description="TGF-beta family profile domain-containing protein" evidence="9">
    <location>
        <begin position="20"/>
        <end position="286"/>
    </location>
</feature>
<feature type="domain" description="TGF-beta family profile" evidence="10">
    <location>
        <begin position="172"/>
        <end position="286"/>
    </location>
</feature>
<dbReference type="InterPro" id="IPR015615">
    <property type="entry name" value="TGF-beta-rel"/>
</dbReference>
<evidence type="ECO:0000313" key="13">
    <source>
        <dbReference type="Proteomes" id="UP000663828"/>
    </source>
</evidence>
<dbReference type="SUPFAM" id="SSF57501">
    <property type="entry name" value="Cystine-knot cytokines"/>
    <property type="match status" value="1"/>
</dbReference>
<dbReference type="SMART" id="SM00204">
    <property type="entry name" value="TGFB"/>
    <property type="match status" value="1"/>
</dbReference>
<evidence type="ECO:0000313" key="12">
    <source>
        <dbReference type="EMBL" id="CAF0752440.1"/>
    </source>
</evidence>
<dbReference type="Gene3D" id="2.10.90.10">
    <property type="entry name" value="Cystine-knot cytokines"/>
    <property type="match status" value="1"/>
</dbReference>
<protein>
    <recommendedName>
        <fullName evidence="10">TGF-beta family profile domain-containing protein</fullName>
    </recommendedName>
</protein>
<dbReference type="PROSITE" id="PS00250">
    <property type="entry name" value="TGF_BETA_1"/>
    <property type="match status" value="1"/>
</dbReference>
<sequence length="286" mass="33682">MFRVTLIIGIFCSISYTFANQSETIVDLYNKIAQSGSLIKATSFDINTQSKLKNINTVRTVSYQLTNNQRWLGIRIKKNPNEQIALIELRCNVSNIHVRLGKYGYHRKYRLPLLSNSTQSYDLTRFLHNYHQRMIYLTFPNEMIENQTLSVFYYTKSNKNLFSFSSTQHLKRRYRRTILPTNPAMTCAKHEYEIDFNQFSFGKWIVQPKRFNAYTCAGSCPNPLSPQYYPSNHAILLSLMRSQRQYGQQPSCVPVRLKPLCLLYYDRDELIIKYHRDMIVQECGCR</sequence>
<evidence type="ECO:0000259" key="10">
    <source>
        <dbReference type="PROSITE" id="PS51362"/>
    </source>
</evidence>
<keyword evidence="4 9" id="KW-0732">Signal</keyword>
<evidence type="ECO:0000256" key="8">
    <source>
        <dbReference type="RuleBase" id="RU000354"/>
    </source>
</evidence>
<evidence type="ECO:0000256" key="4">
    <source>
        <dbReference type="ARBA" id="ARBA00022729"/>
    </source>
</evidence>
<evidence type="ECO:0000256" key="6">
    <source>
        <dbReference type="ARBA" id="ARBA00023157"/>
    </source>
</evidence>
<dbReference type="PROSITE" id="PS51362">
    <property type="entry name" value="TGF_BETA_2"/>
    <property type="match status" value="1"/>
</dbReference>
<organism evidence="11 14">
    <name type="scientific">Adineta ricciae</name>
    <name type="common">Rotifer</name>
    <dbReference type="NCBI Taxonomy" id="249248"/>
    <lineage>
        <taxon>Eukaryota</taxon>
        <taxon>Metazoa</taxon>
        <taxon>Spiralia</taxon>
        <taxon>Gnathifera</taxon>
        <taxon>Rotifera</taxon>
        <taxon>Eurotatoria</taxon>
        <taxon>Bdelloidea</taxon>
        <taxon>Adinetida</taxon>
        <taxon>Adinetidae</taxon>
        <taxon>Adineta</taxon>
    </lineage>
</organism>
<proteinExistence type="inferred from homology"/>
<dbReference type="OrthoDB" id="5987191at2759"/>
<keyword evidence="13" id="KW-1185">Reference proteome</keyword>
<feature type="signal peptide" evidence="9">
    <location>
        <begin position="1"/>
        <end position="19"/>
    </location>
</feature>
<dbReference type="FunFam" id="2.10.90.10:FF:000001">
    <property type="entry name" value="Bone morphogenetic protein 4"/>
    <property type="match status" value="1"/>
</dbReference>
<dbReference type="InterPro" id="IPR001839">
    <property type="entry name" value="TGF-b_C"/>
</dbReference>
<dbReference type="InterPro" id="IPR029034">
    <property type="entry name" value="Cystine-knot_cytokine"/>
</dbReference>
<dbReference type="EMBL" id="CAJNOR010000014">
    <property type="protein sequence ID" value="CAF0752440.1"/>
    <property type="molecule type" value="Genomic_DNA"/>
</dbReference>